<comment type="caution">
    <text evidence="7">The sequence shown here is derived from an EMBL/GenBank/DDBJ whole genome shotgun (WGS) entry which is preliminary data.</text>
</comment>
<dbReference type="EMBL" id="JANAVB010009199">
    <property type="protein sequence ID" value="KAJ6840664.1"/>
    <property type="molecule type" value="Genomic_DNA"/>
</dbReference>
<feature type="domain" description="C2HC NPR-type" evidence="6">
    <location>
        <begin position="133"/>
        <end position="147"/>
    </location>
</feature>
<accession>A0AAX6HJF5</accession>
<dbReference type="PROSITE" id="PS50297">
    <property type="entry name" value="ANK_REP_REGION"/>
    <property type="match status" value="1"/>
</dbReference>
<dbReference type="Gene3D" id="3.30.710.10">
    <property type="entry name" value="Potassium Channel Kv1.1, Chain A"/>
    <property type="match status" value="1"/>
</dbReference>
<proteinExistence type="predicted"/>
<dbReference type="InterPro" id="IPR000210">
    <property type="entry name" value="BTB/POZ_dom"/>
</dbReference>
<evidence type="ECO:0000256" key="3">
    <source>
        <dbReference type="PROSITE-ProRule" id="PRU01391"/>
    </source>
</evidence>
<dbReference type="CDD" id="cd18310">
    <property type="entry name" value="BTB_POZ_NPR_plant"/>
    <property type="match status" value="1"/>
</dbReference>
<dbReference type="GO" id="GO:0005634">
    <property type="term" value="C:nucleus"/>
    <property type="evidence" value="ECO:0007669"/>
    <property type="project" value="TreeGrafter"/>
</dbReference>
<dbReference type="SUPFAM" id="SSF54695">
    <property type="entry name" value="POZ domain"/>
    <property type="match status" value="1"/>
</dbReference>
<dbReference type="GO" id="GO:0042742">
    <property type="term" value="P:defense response to bacterium"/>
    <property type="evidence" value="ECO:0007669"/>
    <property type="project" value="TreeGrafter"/>
</dbReference>
<dbReference type="InterPro" id="IPR057250">
    <property type="entry name" value="Znf_C2HC_NPR-type"/>
</dbReference>
<evidence type="ECO:0000256" key="2">
    <source>
        <dbReference type="PROSITE-ProRule" id="PRU00023"/>
    </source>
</evidence>
<evidence type="ECO:0000313" key="8">
    <source>
        <dbReference type="Proteomes" id="UP001140949"/>
    </source>
</evidence>
<dbReference type="PROSITE" id="PS50097">
    <property type="entry name" value="BTB"/>
    <property type="match status" value="1"/>
</dbReference>
<feature type="repeat" description="ANK" evidence="2">
    <location>
        <begin position="318"/>
        <end position="350"/>
    </location>
</feature>
<dbReference type="PROSITE" id="PS50088">
    <property type="entry name" value="ANK_REPEAT"/>
    <property type="match status" value="1"/>
</dbReference>
<name>A0AAX6HJF5_IRIPA</name>
<keyword evidence="8" id="KW-1185">Reference proteome</keyword>
<keyword evidence="3" id="KW-0479">Metal-binding</keyword>
<feature type="region of interest" description="Disordered" evidence="4">
    <location>
        <begin position="344"/>
        <end position="365"/>
    </location>
</feature>
<dbReference type="InterPro" id="IPR011333">
    <property type="entry name" value="SKP1/BTB/POZ_sf"/>
</dbReference>
<dbReference type="GO" id="GO:2000031">
    <property type="term" value="P:regulation of salicylic acid mediated signaling pathway"/>
    <property type="evidence" value="ECO:0007669"/>
    <property type="project" value="InterPro"/>
</dbReference>
<dbReference type="PROSITE" id="PS52046">
    <property type="entry name" value="ZF_C2HC_NPR"/>
    <property type="match status" value="1"/>
</dbReference>
<reference evidence="7" key="1">
    <citation type="journal article" date="2023" name="GigaByte">
        <title>Genome assembly of the bearded iris, Iris pallida Lam.</title>
        <authorList>
            <person name="Bruccoleri R.E."/>
            <person name="Oakeley E.J."/>
            <person name="Faust A.M.E."/>
            <person name="Altorfer M."/>
            <person name="Dessus-Babus S."/>
            <person name="Burckhardt D."/>
            <person name="Oertli M."/>
            <person name="Naumann U."/>
            <person name="Petersen F."/>
            <person name="Wong J."/>
        </authorList>
    </citation>
    <scope>NUCLEOTIDE SEQUENCE</scope>
    <source>
        <strain evidence="7">GSM-AAB239-AS_SAM_17_03QT</strain>
    </source>
</reference>
<dbReference type="GO" id="GO:2000022">
    <property type="term" value="P:regulation of jasmonic acid mediated signaling pathway"/>
    <property type="evidence" value="ECO:0007669"/>
    <property type="project" value="InterPro"/>
</dbReference>
<keyword evidence="3" id="KW-0863">Zinc-finger</keyword>
<dbReference type="SMART" id="SM00225">
    <property type="entry name" value="BTB"/>
    <property type="match status" value="1"/>
</dbReference>
<dbReference type="Pfam" id="PF12796">
    <property type="entry name" value="Ank_2"/>
    <property type="match status" value="1"/>
</dbReference>
<evidence type="ECO:0000256" key="4">
    <source>
        <dbReference type="SAM" id="MobiDB-lite"/>
    </source>
</evidence>
<dbReference type="InterPro" id="IPR002110">
    <property type="entry name" value="Ankyrin_rpt"/>
</dbReference>
<dbReference type="GO" id="GO:0009862">
    <property type="term" value="P:systemic acquired resistance, salicylic acid mediated signaling pathway"/>
    <property type="evidence" value="ECO:0007669"/>
    <property type="project" value="InterPro"/>
</dbReference>
<evidence type="ECO:0000313" key="7">
    <source>
        <dbReference type="EMBL" id="KAJ6840664.1"/>
    </source>
</evidence>
<dbReference type="PANTHER" id="PTHR46475:SF1">
    <property type="entry name" value="REGULATORY PROTEIN NPR2"/>
    <property type="match status" value="1"/>
</dbReference>
<organism evidence="7 8">
    <name type="scientific">Iris pallida</name>
    <name type="common">Sweet iris</name>
    <dbReference type="NCBI Taxonomy" id="29817"/>
    <lineage>
        <taxon>Eukaryota</taxon>
        <taxon>Viridiplantae</taxon>
        <taxon>Streptophyta</taxon>
        <taxon>Embryophyta</taxon>
        <taxon>Tracheophyta</taxon>
        <taxon>Spermatophyta</taxon>
        <taxon>Magnoliopsida</taxon>
        <taxon>Liliopsida</taxon>
        <taxon>Asparagales</taxon>
        <taxon>Iridaceae</taxon>
        <taxon>Iridoideae</taxon>
        <taxon>Irideae</taxon>
        <taxon>Iris</taxon>
    </lineage>
</organism>
<dbReference type="InterPro" id="IPR044292">
    <property type="entry name" value="NPR"/>
</dbReference>
<protein>
    <submittedName>
        <fullName evidence="7">Regulatory protein NPR1 isoform X1</fullName>
    </submittedName>
</protein>
<feature type="domain" description="BTB" evidence="5">
    <location>
        <begin position="56"/>
        <end position="130"/>
    </location>
</feature>
<keyword evidence="3" id="KW-0862">Zinc</keyword>
<reference evidence="7" key="2">
    <citation type="submission" date="2023-04" db="EMBL/GenBank/DDBJ databases">
        <authorList>
            <person name="Bruccoleri R.E."/>
            <person name="Oakeley E.J."/>
            <person name="Faust A.-M."/>
            <person name="Dessus-Babus S."/>
            <person name="Altorfer M."/>
            <person name="Burckhardt D."/>
            <person name="Oertli M."/>
            <person name="Naumann U."/>
            <person name="Petersen F."/>
            <person name="Wong J."/>
        </authorList>
    </citation>
    <scope>NUCLEOTIDE SEQUENCE</scope>
    <source>
        <strain evidence="7">GSM-AAB239-AS_SAM_17_03QT</strain>
        <tissue evidence="7">Leaf</tissue>
    </source>
</reference>
<dbReference type="Pfam" id="PF00651">
    <property type="entry name" value="BTB"/>
    <property type="match status" value="1"/>
</dbReference>
<comment type="pathway">
    <text evidence="1">Protein modification; protein ubiquitination.</text>
</comment>
<dbReference type="SMART" id="SM00248">
    <property type="entry name" value="ANK"/>
    <property type="match status" value="2"/>
</dbReference>
<dbReference type="PANTHER" id="PTHR46475">
    <property type="entry name" value="REGULATORY PROTEIN NPR3"/>
    <property type="match status" value="1"/>
</dbReference>
<dbReference type="GO" id="GO:0005737">
    <property type="term" value="C:cytoplasm"/>
    <property type="evidence" value="ECO:0007669"/>
    <property type="project" value="TreeGrafter"/>
</dbReference>
<dbReference type="GO" id="GO:0008270">
    <property type="term" value="F:zinc ion binding"/>
    <property type="evidence" value="ECO:0007669"/>
    <property type="project" value="UniProtKB-KW"/>
</dbReference>
<evidence type="ECO:0000259" key="5">
    <source>
        <dbReference type="PROSITE" id="PS50097"/>
    </source>
</evidence>
<dbReference type="Gene3D" id="1.25.40.20">
    <property type="entry name" value="Ankyrin repeat-containing domain"/>
    <property type="match status" value="1"/>
</dbReference>
<sequence length="397" mass="44021">MEDLCSDSINSSSCVSMEDFFDSSSSTHHPADVEALRRLSESLSSLLLLSSSNSFSDLTIAVRSSDPPRDLHVHRCLLSSRSPFFRLHLSSTPPPERLDLGEILVGFDVGYDALVLVMGYLYSGKVGPLPKGVCECADEDCRHVACHPAVKFMAQVLFAASGFEISELVSLFQRRLLGILEKVTIDDLPMILSVANMCNKACPRLYTKCFDIVVTSNLDAVTLEKSISPNIVKSIMDSRSALGFHGPETTSFPDNHMRNIYKALDSDDIELVVLLLAEGHTTLDEACALHYAIAHCNTKITAKLLNLGLADVNHRNLRGYTVLHIAALQKEPEIIVSLLTKGARPSDLTSDGRKRYKSPKGRQEQWTTVDPLNKERLLPRTGCALRYWSKKKEKIRF</sequence>
<dbReference type="SUPFAM" id="SSF48403">
    <property type="entry name" value="Ankyrin repeat"/>
    <property type="match status" value="1"/>
</dbReference>
<evidence type="ECO:0000256" key="1">
    <source>
        <dbReference type="ARBA" id="ARBA00004906"/>
    </source>
</evidence>
<keyword evidence="2" id="KW-0040">ANK repeat</keyword>
<gene>
    <name evidence="7" type="ORF">M6B38_118030</name>
</gene>
<dbReference type="GO" id="GO:0050832">
    <property type="term" value="P:defense response to fungus"/>
    <property type="evidence" value="ECO:0007669"/>
    <property type="project" value="TreeGrafter"/>
</dbReference>
<dbReference type="AlphaFoldDB" id="A0AAX6HJF5"/>
<evidence type="ECO:0000259" key="6">
    <source>
        <dbReference type="PROSITE" id="PS52046"/>
    </source>
</evidence>
<comment type="caution">
    <text evidence="3">Lacks conserved residue(s) required for the propagation of feature annotation.</text>
</comment>
<dbReference type="Proteomes" id="UP001140949">
    <property type="component" value="Unassembled WGS sequence"/>
</dbReference>
<dbReference type="InterPro" id="IPR036770">
    <property type="entry name" value="Ankyrin_rpt-contain_sf"/>
</dbReference>